<evidence type="ECO:0000256" key="1">
    <source>
        <dbReference type="SAM" id="SignalP"/>
    </source>
</evidence>
<keyword evidence="1" id="KW-0732">Signal</keyword>
<accession>A0ABT2ERZ7</accession>
<name>A0ABT2ERZ7_9BACT</name>
<dbReference type="InterPro" id="IPR029046">
    <property type="entry name" value="LolA/LolB/LppX"/>
</dbReference>
<comment type="caution">
    <text evidence="2">The sequence shown here is derived from an EMBL/GenBank/DDBJ whole genome shotgun (WGS) entry which is preliminary data.</text>
</comment>
<dbReference type="CDD" id="cd16325">
    <property type="entry name" value="LolA"/>
    <property type="match status" value="1"/>
</dbReference>
<feature type="signal peptide" evidence="1">
    <location>
        <begin position="1"/>
        <end position="21"/>
    </location>
</feature>
<dbReference type="Proteomes" id="UP001204798">
    <property type="component" value="Unassembled WGS sequence"/>
</dbReference>
<reference evidence="2 3" key="1">
    <citation type="submission" date="2022-08" db="EMBL/GenBank/DDBJ databases">
        <title>Bacterial and archaeal communities from various locations to study Microbial Dark Matter (Phase II).</title>
        <authorList>
            <person name="Stepanauskas R."/>
        </authorList>
    </citation>
    <scope>NUCLEOTIDE SEQUENCE [LARGE SCALE GENOMIC DNA]</scope>
    <source>
        <strain evidence="2 3">PD1</strain>
    </source>
</reference>
<keyword evidence="3" id="KW-1185">Reference proteome</keyword>
<keyword evidence="2" id="KW-0449">Lipoprotein</keyword>
<dbReference type="Gene3D" id="2.50.20.10">
    <property type="entry name" value="Lipoprotein localisation LolA/LolB/LppX"/>
    <property type="match status" value="1"/>
</dbReference>
<gene>
    <name evidence="2" type="ORF">M2350_003188</name>
</gene>
<dbReference type="EMBL" id="JANUCP010000006">
    <property type="protein sequence ID" value="MCS3920753.1"/>
    <property type="molecule type" value="Genomic_DNA"/>
</dbReference>
<dbReference type="InterPro" id="IPR019207">
    <property type="entry name" value="DUF2092"/>
</dbReference>
<feature type="chain" id="PRO_5045996036" evidence="1">
    <location>
        <begin position="22"/>
        <end position="253"/>
    </location>
</feature>
<dbReference type="PANTHER" id="PTHR37507:SF2">
    <property type="entry name" value="SPORULATION PROTEIN YDCC"/>
    <property type="match status" value="1"/>
</dbReference>
<dbReference type="InterPro" id="IPR004564">
    <property type="entry name" value="OM_lipoprot_carrier_LolA-like"/>
</dbReference>
<dbReference type="SUPFAM" id="SSF89392">
    <property type="entry name" value="Prokaryotic lipoproteins and lipoprotein localization factors"/>
    <property type="match status" value="1"/>
</dbReference>
<dbReference type="InterPro" id="IPR052944">
    <property type="entry name" value="Sporulation_related"/>
</dbReference>
<evidence type="ECO:0000313" key="2">
    <source>
        <dbReference type="EMBL" id="MCS3920753.1"/>
    </source>
</evidence>
<organism evidence="2 3">
    <name type="scientific">Candidatus Fervidibacter sacchari</name>
    <dbReference type="NCBI Taxonomy" id="1448929"/>
    <lineage>
        <taxon>Bacteria</taxon>
        <taxon>Candidatus Fervidibacterota</taxon>
        <taxon>Candidatus Fervidibacter</taxon>
    </lineage>
</organism>
<protein>
    <submittedName>
        <fullName evidence="2">Outer membrane lipoprotein-sorting protein</fullName>
    </submittedName>
</protein>
<proteinExistence type="predicted"/>
<sequence length="253" mass="27663">MRSAGWLFLLCCFLVPAVAQKGDAQKILEALAKRYDQANSFAMEGTITTVTKSPSSETKVTITFDFVFQKPNKFRLIFKDPQGNVQQMFVSDGKEMFLEFPALKQVMKGPAPKSGVPLPGGNIMTGSLKEQLAKVKEAKIIGEGKLGQRKVKVIKVVAEDGTTAQLWVANDTLWQVKATVEGARFAKSAAGKGQPNPFLEAMKQTTITQTITFAKVTFNPKIAQTTFSYKPPAGFKVVEKFELPSQPSTKPVP</sequence>
<dbReference type="PANTHER" id="PTHR37507">
    <property type="entry name" value="SPORULATION PROTEIN YDCC"/>
    <property type="match status" value="1"/>
</dbReference>
<evidence type="ECO:0000313" key="3">
    <source>
        <dbReference type="Proteomes" id="UP001204798"/>
    </source>
</evidence>
<dbReference type="RefSeq" id="WP_259100856.1">
    <property type="nucleotide sequence ID" value="NZ_CP130454.1"/>
</dbReference>
<dbReference type="Pfam" id="PF09865">
    <property type="entry name" value="DUF2092"/>
    <property type="match status" value="1"/>
</dbReference>